<dbReference type="EMBL" id="UINC01009749">
    <property type="protein sequence ID" value="SVA43656.1"/>
    <property type="molecule type" value="Genomic_DNA"/>
</dbReference>
<dbReference type="NCBIfam" id="TIGR02532">
    <property type="entry name" value="IV_pilin_GFxxxE"/>
    <property type="match status" value="1"/>
</dbReference>
<dbReference type="GO" id="GO:0015628">
    <property type="term" value="P:protein secretion by the type II secretion system"/>
    <property type="evidence" value="ECO:0007669"/>
    <property type="project" value="InterPro"/>
</dbReference>
<gene>
    <name evidence="6" type="ORF">METZ01_LOCUS96510</name>
</gene>
<organism evidence="6">
    <name type="scientific">marine metagenome</name>
    <dbReference type="NCBI Taxonomy" id="408172"/>
    <lineage>
        <taxon>unclassified sequences</taxon>
        <taxon>metagenomes</taxon>
        <taxon>ecological metagenomes</taxon>
    </lineage>
</organism>
<evidence type="ECO:0008006" key="7">
    <source>
        <dbReference type="Google" id="ProtNLM"/>
    </source>
</evidence>
<dbReference type="InterPro" id="IPR012902">
    <property type="entry name" value="N_methyl_site"/>
</dbReference>
<dbReference type="PRINTS" id="PR00885">
    <property type="entry name" value="BCTERIALGSPH"/>
</dbReference>
<dbReference type="InterPro" id="IPR002416">
    <property type="entry name" value="T2SS_protein-GspH"/>
</dbReference>
<keyword evidence="4" id="KW-1133">Transmembrane helix</keyword>
<proteinExistence type="predicted"/>
<dbReference type="GO" id="GO:0015627">
    <property type="term" value="C:type II protein secretion system complex"/>
    <property type="evidence" value="ECO:0007669"/>
    <property type="project" value="InterPro"/>
</dbReference>
<name>A0A381VTM5_9ZZZZ</name>
<evidence type="ECO:0000256" key="5">
    <source>
        <dbReference type="ARBA" id="ARBA00023136"/>
    </source>
</evidence>
<dbReference type="PROSITE" id="PS00409">
    <property type="entry name" value="PROKAR_NTER_METHYL"/>
    <property type="match status" value="1"/>
</dbReference>
<dbReference type="GO" id="GO:0016020">
    <property type="term" value="C:membrane"/>
    <property type="evidence" value="ECO:0007669"/>
    <property type="project" value="UniProtKB-SubCell"/>
</dbReference>
<dbReference type="InterPro" id="IPR045584">
    <property type="entry name" value="Pilin-like"/>
</dbReference>
<dbReference type="Pfam" id="PF07963">
    <property type="entry name" value="N_methyl"/>
    <property type="match status" value="1"/>
</dbReference>
<protein>
    <recommendedName>
        <fullName evidence="7">Type II secretion system protein GspI C-terminal domain-containing protein</fullName>
    </recommendedName>
</protein>
<evidence type="ECO:0000256" key="4">
    <source>
        <dbReference type="ARBA" id="ARBA00022989"/>
    </source>
</evidence>
<dbReference type="AlphaFoldDB" id="A0A381VTM5"/>
<keyword evidence="3" id="KW-0812">Transmembrane</keyword>
<reference evidence="6" key="1">
    <citation type="submission" date="2018-05" db="EMBL/GenBank/DDBJ databases">
        <authorList>
            <person name="Lanie J.A."/>
            <person name="Ng W.-L."/>
            <person name="Kazmierczak K.M."/>
            <person name="Andrzejewski T.M."/>
            <person name="Davidsen T.M."/>
            <person name="Wayne K.J."/>
            <person name="Tettelin H."/>
            <person name="Glass J.I."/>
            <person name="Rusch D."/>
            <person name="Podicherti R."/>
            <person name="Tsui H.-C.T."/>
            <person name="Winkler M.E."/>
        </authorList>
    </citation>
    <scope>NUCLEOTIDE SEQUENCE</scope>
</reference>
<evidence type="ECO:0000313" key="6">
    <source>
        <dbReference type="EMBL" id="SVA43656.1"/>
    </source>
</evidence>
<evidence type="ECO:0000256" key="1">
    <source>
        <dbReference type="ARBA" id="ARBA00004167"/>
    </source>
</evidence>
<evidence type="ECO:0000256" key="2">
    <source>
        <dbReference type="ARBA" id="ARBA00022481"/>
    </source>
</evidence>
<keyword evidence="5" id="KW-0472">Membrane</keyword>
<sequence>MRTRQRGFTLIEIMVVMVVLSFGLVAVVAAAAQAARSTTAIQELEMLRQTAEDLLAVEILKVELRTGRSQGQVGRVGWTVEISDDPDFLSLKEVTVATHLVGRPMGRTFQLVTQQAQLNSNEAESQ</sequence>
<comment type="subcellular location">
    <subcellularLocation>
        <location evidence="1">Membrane</location>
        <topology evidence="1">Single-pass membrane protein</topology>
    </subcellularLocation>
</comment>
<accession>A0A381VTM5</accession>
<dbReference type="SUPFAM" id="SSF54523">
    <property type="entry name" value="Pili subunits"/>
    <property type="match status" value="1"/>
</dbReference>
<keyword evidence="2" id="KW-0488">Methylation</keyword>
<evidence type="ECO:0000256" key="3">
    <source>
        <dbReference type="ARBA" id="ARBA00022692"/>
    </source>
</evidence>